<evidence type="ECO:0000313" key="1">
    <source>
        <dbReference type="EMBL" id="GAH87323.1"/>
    </source>
</evidence>
<dbReference type="AlphaFoldDB" id="X1KZE1"/>
<reference evidence="1" key="1">
    <citation type="journal article" date="2014" name="Front. Microbiol.">
        <title>High frequency of phylogenetically diverse reductive dehalogenase-homologous genes in deep subseafloor sedimentary metagenomes.</title>
        <authorList>
            <person name="Kawai M."/>
            <person name="Futagami T."/>
            <person name="Toyoda A."/>
            <person name="Takaki Y."/>
            <person name="Nishi S."/>
            <person name="Hori S."/>
            <person name="Arai W."/>
            <person name="Tsubouchi T."/>
            <person name="Morono Y."/>
            <person name="Uchiyama I."/>
            <person name="Ito T."/>
            <person name="Fujiyama A."/>
            <person name="Inagaki F."/>
            <person name="Takami H."/>
        </authorList>
    </citation>
    <scope>NUCLEOTIDE SEQUENCE</scope>
    <source>
        <strain evidence="1">Expedition CK06-06</strain>
    </source>
</reference>
<dbReference type="EMBL" id="BARU01041341">
    <property type="protein sequence ID" value="GAH87323.1"/>
    <property type="molecule type" value="Genomic_DNA"/>
</dbReference>
<name>X1KZE1_9ZZZZ</name>
<proteinExistence type="predicted"/>
<gene>
    <name evidence="1" type="ORF">S03H2_63757</name>
</gene>
<accession>X1KZE1</accession>
<sequence length="132" mass="15064">MSHTSREPSTKFYGPNAPIWPIVTPVSVDVQLHNLQPGEFWIPGSEVAVHTLRHLPRVPASWVFALEVDGFRWWIVWHRDLARIACRNVALNKYAFRLFLYYGQTRWGTSDLVLPAGTFAFNGTITISWIGA</sequence>
<comment type="caution">
    <text evidence="1">The sequence shown here is derived from an EMBL/GenBank/DDBJ whole genome shotgun (WGS) entry which is preliminary data.</text>
</comment>
<protein>
    <submittedName>
        <fullName evidence="1">Uncharacterized protein</fullName>
    </submittedName>
</protein>
<organism evidence="1">
    <name type="scientific">marine sediment metagenome</name>
    <dbReference type="NCBI Taxonomy" id="412755"/>
    <lineage>
        <taxon>unclassified sequences</taxon>
        <taxon>metagenomes</taxon>
        <taxon>ecological metagenomes</taxon>
    </lineage>
</organism>